<evidence type="ECO:0000313" key="2">
    <source>
        <dbReference type="Proteomes" id="UP000230791"/>
    </source>
</evidence>
<evidence type="ECO:0000313" key="1">
    <source>
        <dbReference type="EMBL" id="PIT69133.1"/>
    </source>
</evidence>
<comment type="caution">
    <text evidence="1">The sequence shown here is derived from an EMBL/GenBank/DDBJ whole genome shotgun (WGS) entry which is preliminary data.</text>
</comment>
<accession>A0A2M6USJ7</accession>
<reference evidence="1 2" key="1">
    <citation type="submission" date="2017-06" db="EMBL/GenBank/DDBJ databases">
        <title>Draft genome of Bartonella tribocorum C635.</title>
        <authorList>
            <person name="Hadjadj L."/>
            <person name="Jiyipong T."/>
            <person name="Diene S.M."/>
            <person name="Morand S."/>
            <person name="Rolain J.-M."/>
        </authorList>
    </citation>
    <scope>NUCLEOTIDE SEQUENCE [LARGE SCALE GENOMIC DNA]</scope>
    <source>
        <strain evidence="1 2">C635</strain>
    </source>
</reference>
<proteinExistence type="predicted"/>
<dbReference type="AlphaFoldDB" id="A0A2M6USJ7"/>
<dbReference type="Proteomes" id="UP000230791">
    <property type="component" value="Unassembled WGS sequence"/>
</dbReference>
<name>A0A2M6USJ7_9HYPH</name>
<gene>
    <name evidence="1" type="ORF">CEV08_06795</name>
</gene>
<dbReference type="EMBL" id="NJPP01000026">
    <property type="protein sequence ID" value="PIT69133.1"/>
    <property type="molecule type" value="Genomic_DNA"/>
</dbReference>
<organism evidence="1 2">
    <name type="scientific">Bartonella tribocorum</name>
    <dbReference type="NCBI Taxonomy" id="85701"/>
    <lineage>
        <taxon>Bacteria</taxon>
        <taxon>Pseudomonadati</taxon>
        <taxon>Pseudomonadota</taxon>
        <taxon>Alphaproteobacteria</taxon>
        <taxon>Hyphomicrobiales</taxon>
        <taxon>Bartonellaceae</taxon>
        <taxon>Bartonella</taxon>
    </lineage>
</organism>
<protein>
    <submittedName>
        <fullName evidence="1">Uncharacterized protein</fullName>
    </submittedName>
</protein>
<sequence>MWQECVASRDIFHFKNSLIVYYSGMGGLCCSDMGENRLFNHYRKDKRMQIINALLLWLKGVLGDHISYHFFT</sequence>